<comment type="caution">
    <text evidence="1">The sequence shown here is derived from an EMBL/GenBank/DDBJ whole genome shotgun (WGS) entry which is preliminary data.</text>
</comment>
<proteinExistence type="predicted"/>
<evidence type="ECO:0000313" key="1">
    <source>
        <dbReference type="EMBL" id="MCM2535171.1"/>
    </source>
</evidence>
<keyword evidence="2" id="KW-1185">Reference proteome</keyword>
<dbReference type="Proteomes" id="UP001523262">
    <property type="component" value="Unassembled WGS sequence"/>
</dbReference>
<dbReference type="InterPro" id="IPR041893">
    <property type="entry name" value="ArdA_dom3"/>
</dbReference>
<dbReference type="EMBL" id="JAMQCR010000002">
    <property type="protein sequence ID" value="MCM2535171.1"/>
    <property type="molecule type" value="Genomic_DNA"/>
</dbReference>
<reference evidence="1 2" key="1">
    <citation type="submission" date="2022-06" db="EMBL/GenBank/DDBJ databases">
        <authorList>
            <person name="Jeon C.O."/>
        </authorList>
    </citation>
    <scope>NUCLEOTIDE SEQUENCE [LARGE SCALE GENOMIC DNA]</scope>
    <source>
        <strain evidence="1 2">KCTC 13943</strain>
    </source>
</reference>
<protein>
    <submittedName>
        <fullName evidence="1">Uncharacterized protein</fullName>
    </submittedName>
</protein>
<sequence length="146" mass="16486">MIQEAIDQIDEAIILVDFNDEKELGEALFREGMLSFEIPEELESFIDWEAIGRNYTTGGEGSYPFRCLKTKGCGEMSVYGLNGKISTKELHDEIIRIINGKGGRFRIRKLRRLSSTDSESNFHKSIMFVGLCGNSSPKSSKRVKVK</sequence>
<name>A0ABT0WFT2_9BACI</name>
<organism evidence="1 2">
    <name type="scientific">Neobacillus pocheonensis</name>
    <dbReference type="NCBI Taxonomy" id="363869"/>
    <lineage>
        <taxon>Bacteria</taxon>
        <taxon>Bacillati</taxon>
        <taxon>Bacillota</taxon>
        <taxon>Bacilli</taxon>
        <taxon>Bacillales</taxon>
        <taxon>Bacillaceae</taxon>
        <taxon>Neobacillus</taxon>
    </lineage>
</organism>
<evidence type="ECO:0000313" key="2">
    <source>
        <dbReference type="Proteomes" id="UP001523262"/>
    </source>
</evidence>
<dbReference type="Gene3D" id="1.10.10.1190">
    <property type="entry name" value="Antirestriction protein ArdA, domain 3"/>
    <property type="match status" value="1"/>
</dbReference>
<gene>
    <name evidence="1" type="ORF">NDK43_26020</name>
</gene>
<accession>A0ABT0WFT2</accession>